<organism evidence="1 2">
    <name type="scientific">Kipferlia bialata</name>
    <dbReference type="NCBI Taxonomy" id="797122"/>
    <lineage>
        <taxon>Eukaryota</taxon>
        <taxon>Metamonada</taxon>
        <taxon>Carpediemonas-like organisms</taxon>
        <taxon>Kipferlia</taxon>
    </lineage>
</organism>
<comment type="caution">
    <text evidence="1">The sequence shown here is derived from an EMBL/GenBank/DDBJ whole genome shotgun (WGS) entry which is preliminary data.</text>
</comment>
<gene>
    <name evidence="1" type="ORF">KIPB_016751</name>
</gene>
<accession>A0A9K3DEW6</accession>
<evidence type="ECO:0000313" key="2">
    <source>
        <dbReference type="Proteomes" id="UP000265618"/>
    </source>
</evidence>
<dbReference type="EMBL" id="BDIP01010536">
    <property type="protein sequence ID" value="GIQ92783.1"/>
    <property type="molecule type" value="Genomic_DNA"/>
</dbReference>
<evidence type="ECO:0000313" key="1">
    <source>
        <dbReference type="EMBL" id="GIQ92783.1"/>
    </source>
</evidence>
<keyword evidence="2" id="KW-1185">Reference proteome</keyword>
<sequence>MVIARKVGMTDEEINMCKTGPSTPDICDQDRLLLTAADE</sequence>
<feature type="non-terminal residue" evidence="1">
    <location>
        <position position="1"/>
    </location>
</feature>
<protein>
    <submittedName>
        <fullName evidence="1">Uncharacterized protein</fullName>
    </submittedName>
</protein>
<reference evidence="1 2" key="1">
    <citation type="journal article" date="2018" name="PLoS ONE">
        <title>The draft genome of Kipferlia bialata reveals reductive genome evolution in fornicate parasites.</title>
        <authorList>
            <person name="Tanifuji G."/>
            <person name="Takabayashi S."/>
            <person name="Kume K."/>
            <person name="Takagi M."/>
            <person name="Nakayama T."/>
            <person name="Kamikawa R."/>
            <person name="Inagaki Y."/>
            <person name="Hashimoto T."/>
        </authorList>
    </citation>
    <scope>NUCLEOTIDE SEQUENCE [LARGE SCALE GENOMIC DNA]</scope>
    <source>
        <strain evidence="1">NY0173</strain>
    </source>
</reference>
<name>A0A9K3DEW6_9EUKA</name>
<proteinExistence type="predicted"/>
<dbReference type="Proteomes" id="UP000265618">
    <property type="component" value="Unassembled WGS sequence"/>
</dbReference>
<dbReference type="AlphaFoldDB" id="A0A9K3DEW6"/>